<dbReference type="Pfam" id="PF13442">
    <property type="entry name" value="Cytochrome_CBB3"/>
    <property type="match status" value="1"/>
</dbReference>
<evidence type="ECO:0000256" key="4">
    <source>
        <dbReference type="PROSITE-ProRule" id="PRU00433"/>
    </source>
</evidence>
<evidence type="ECO:0000313" key="8">
    <source>
        <dbReference type="Proteomes" id="UP001597112"/>
    </source>
</evidence>
<evidence type="ECO:0000259" key="6">
    <source>
        <dbReference type="PROSITE" id="PS51007"/>
    </source>
</evidence>
<feature type="domain" description="Cytochrome c" evidence="6">
    <location>
        <begin position="26"/>
        <end position="101"/>
    </location>
</feature>
<dbReference type="Gene3D" id="1.10.760.10">
    <property type="entry name" value="Cytochrome c-like domain"/>
    <property type="match status" value="1"/>
</dbReference>
<reference evidence="8" key="1">
    <citation type="journal article" date="2019" name="Int. J. Syst. Evol. Microbiol.">
        <title>The Global Catalogue of Microorganisms (GCM) 10K type strain sequencing project: providing services to taxonomists for standard genome sequencing and annotation.</title>
        <authorList>
            <consortium name="The Broad Institute Genomics Platform"/>
            <consortium name="The Broad Institute Genome Sequencing Center for Infectious Disease"/>
            <person name="Wu L."/>
            <person name="Ma J."/>
        </authorList>
    </citation>
    <scope>NUCLEOTIDE SEQUENCE [LARGE SCALE GENOMIC DNA]</scope>
    <source>
        <strain evidence="8">CCUG 58938</strain>
    </source>
</reference>
<name>A0ABW3K0Z5_9BACT</name>
<dbReference type="PROSITE" id="PS51007">
    <property type="entry name" value="CYTC"/>
    <property type="match status" value="1"/>
</dbReference>
<evidence type="ECO:0000313" key="7">
    <source>
        <dbReference type="EMBL" id="MFD0999665.1"/>
    </source>
</evidence>
<feature type="chain" id="PRO_5045418669" evidence="5">
    <location>
        <begin position="28"/>
        <end position="104"/>
    </location>
</feature>
<keyword evidence="3 4" id="KW-0408">Iron</keyword>
<keyword evidence="5" id="KW-0732">Signal</keyword>
<evidence type="ECO:0000256" key="2">
    <source>
        <dbReference type="ARBA" id="ARBA00022723"/>
    </source>
</evidence>
<dbReference type="EMBL" id="JBHTKA010000002">
    <property type="protein sequence ID" value="MFD0999665.1"/>
    <property type="molecule type" value="Genomic_DNA"/>
</dbReference>
<evidence type="ECO:0000256" key="5">
    <source>
        <dbReference type="SAM" id="SignalP"/>
    </source>
</evidence>
<gene>
    <name evidence="7" type="ORF">ACFQ21_10120</name>
</gene>
<sequence length="104" mass="11467">MAPRTFPLIATLIVCLTAAAFRSTDHASSDGQLLYEQHCMRCHGKDGTKGFLGAKNLQLSALTDAAIIQQILKGKGFMPPFRKKLTANEISEVMLYIKSLRVKE</sequence>
<dbReference type="RefSeq" id="WP_377578551.1">
    <property type="nucleotide sequence ID" value="NZ_JBHTKA010000002.1"/>
</dbReference>
<proteinExistence type="predicted"/>
<keyword evidence="1 4" id="KW-0349">Heme</keyword>
<dbReference type="SUPFAM" id="SSF46626">
    <property type="entry name" value="Cytochrome c"/>
    <property type="match status" value="1"/>
</dbReference>
<keyword evidence="8" id="KW-1185">Reference proteome</keyword>
<dbReference type="InterPro" id="IPR009056">
    <property type="entry name" value="Cyt_c-like_dom"/>
</dbReference>
<accession>A0ABW3K0Z5</accession>
<protein>
    <submittedName>
        <fullName evidence="7">C-type cytochrome</fullName>
    </submittedName>
</protein>
<dbReference type="InterPro" id="IPR036909">
    <property type="entry name" value="Cyt_c-like_dom_sf"/>
</dbReference>
<evidence type="ECO:0000256" key="3">
    <source>
        <dbReference type="ARBA" id="ARBA00023004"/>
    </source>
</evidence>
<evidence type="ECO:0000256" key="1">
    <source>
        <dbReference type="ARBA" id="ARBA00022617"/>
    </source>
</evidence>
<keyword evidence="2 4" id="KW-0479">Metal-binding</keyword>
<dbReference type="Proteomes" id="UP001597112">
    <property type="component" value="Unassembled WGS sequence"/>
</dbReference>
<feature type="signal peptide" evidence="5">
    <location>
        <begin position="1"/>
        <end position="27"/>
    </location>
</feature>
<organism evidence="7 8">
    <name type="scientific">Ohtaekwangia kribbensis</name>
    <dbReference type="NCBI Taxonomy" id="688913"/>
    <lineage>
        <taxon>Bacteria</taxon>
        <taxon>Pseudomonadati</taxon>
        <taxon>Bacteroidota</taxon>
        <taxon>Cytophagia</taxon>
        <taxon>Cytophagales</taxon>
        <taxon>Fulvivirgaceae</taxon>
        <taxon>Ohtaekwangia</taxon>
    </lineage>
</organism>
<comment type="caution">
    <text evidence="7">The sequence shown here is derived from an EMBL/GenBank/DDBJ whole genome shotgun (WGS) entry which is preliminary data.</text>
</comment>